<dbReference type="FunFam" id="1.20.5.500:FF:000001">
    <property type="entry name" value="Type II keratin 23"/>
    <property type="match status" value="1"/>
</dbReference>
<dbReference type="Pfam" id="PF16208">
    <property type="entry name" value="Keratin_2_head"/>
    <property type="match status" value="1"/>
</dbReference>
<dbReference type="PRINTS" id="PR01276">
    <property type="entry name" value="TYPE2KERATIN"/>
</dbReference>
<evidence type="ECO:0000256" key="7">
    <source>
        <dbReference type="SAM" id="MobiDB-lite"/>
    </source>
</evidence>
<feature type="coiled-coil region" evidence="6">
    <location>
        <begin position="410"/>
        <end position="444"/>
    </location>
</feature>
<gene>
    <name evidence="9" type="primary">KRT74</name>
</gene>
<dbReference type="SUPFAM" id="SSF64593">
    <property type="entry name" value="Intermediate filament protein, coiled coil region"/>
    <property type="match status" value="3"/>
</dbReference>
<dbReference type="Gene3D" id="1.20.5.170">
    <property type="match status" value="1"/>
</dbReference>
<dbReference type="GO" id="GO:0030280">
    <property type="term" value="F:structural constituent of skin epidermis"/>
    <property type="evidence" value="ECO:0007669"/>
    <property type="project" value="TreeGrafter"/>
</dbReference>
<dbReference type="Gene3D" id="1.20.5.1160">
    <property type="entry name" value="Vasodilator-stimulated phosphoprotein"/>
    <property type="match status" value="1"/>
</dbReference>
<dbReference type="InterPro" id="IPR003054">
    <property type="entry name" value="Keratin_II"/>
</dbReference>
<dbReference type="GeneTree" id="ENSGT00940000162774"/>
<dbReference type="GO" id="GO:0031424">
    <property type="term" value="P:keratinization"/>
    <property type="evidence" value="ECO:0007669"/>
    <property type="project" value="TreeGrafter"/>
</dbReference>
<evidence type="ECO:0000313" key="9">
    <source>
        <dbReference type="Ensembl" id="ENSAMEP00000012388.2"/>
    </source>
</evidence>
<dbReference type="GO" id="GO:0005737">
    <property type="term" value="C:cytoplasm"/>
    <property type="evidence" value="ECO:0007669"/>
    <property type="project" value="Ensembl"/>
</dbReference>
<dbReference type="STRING" id="9646.ENSAMEP00000012388"/>
<dbReference type="InterPro" id="IPR039008">
    <property type="entry name" value="IF_rod_dom"/>
</dbReference>
<reference evidence="9" key="3">
    <citation type="submission" date="2025-09" db="UniProtKB">
        <authorList>
            <consortium name="Ensembl"/>
        </authorList>
    </citation>
    <scope>IDENTIFICATION</scope>
</reference>
<sequence length="546" mass="59361">MSRQLNIKSGGDKGGFSGRSAVVLRKAVGSAASYRAAGKGPGAGFGSRSLYSLGGNRCISLKMAGGGVRTGGYGFGPGSGYGGGRATGFAGSMFGSVASGPVCPSMCPPRGIYRVTVNKSLLAPLNVELDPEIQRVRAQEREQIKALNDKFASFIDKRFLEQQNQVLETKWELLQQLDLNNCRKNLEPILEGYISNLRKQLETLSGDRVRLDSELRSVRDLVEDYKRRYEVEINRRTAAENDFVVLKKDADAAYTVKVELQAKVDSLDKDIEFLKCLYDAEVAQIQTHASETSVILSMDNNRDLDLDSIIAKVRAQYEEIALKSKAEAEALYQTKIQELQLAAGRHGDDLKHTKNEMSELNRLIQRIRCEIVNVKKQTFSVCNKPALHPLQCANLETAIADAEQRGDCALKDARAKLDELEAALLQAKEELARLLCEYQELLSLKLALDMEIATYRELLEGEECRMSGENPSSVSISVISSGGSSYYHPNSSASADPGASSVAGSSGSAQAGQTRAKGACARDLKDSQDLKGKSASASTPARKATR</sequence>
<comment type="similarity">
    <text evidence="5">Belongs to the intermediate filament family.</text>
</comment>
<dbReference type="Ensembl" id="ENSAMET00000012919.2">
    <property type="protein sequence ID" value="ENSAMEP00000012388.2"/>
    <property type="gene ID" value="ENSAMEG00000011768.2"/>
</dbReference>
<dbReference type="GO" id="GO:1990254">
    <property type="term" value="F:keratin filament binding"/>
    <property type="evidence" value="ECO:0007669"/>
    <property type="project" value="Ensembl"/>
</dbReference>
<dbReference type="FunFam" id="1.20.5.1160:FF:000001">
    <property type="entry name" value="Keratin type II"/>
    <property type="match status" value="1"/>
</dbReference>
<dbReference type="GO" id="GO:0045109">
    <property type="term" value="P:intermediate filament organization"/>
    <property type="evidence" value="ECO:0007669"/>
    <property type="project" value="TreeGrafter"/>
</dbReference>
<dbReference type="GO" id="GO:0045095">
    <property type="term" value="C:keratin filament"/>
    <property type="evidence" value="ECO:0007669"/>
    <property type="project" value="InterPro"/>
</dbReference>
<organism evidence="9 10">
    <name type="scientific">Ailuropoda melanoleuca</name>
    <name type="common">Giant panda</name>
    <dbReference type="NCBI Taxonomy" id="9646"/>
    <lineage>
        <taxon>Eukaryota</taxon>
        <taxon>Metazoa</taxon>
        <taxon>Chordata</taxon>
        <taxon>Craniata</taxon>
        <taxon>Vertebrata</taxon>
        <taxon>Euteleostomi</taxon>
        <taxon>Mammalia</taxon>
        <taxon>Eutheria</taxon>
        <taxon>Laurasiatheria</taxon>
        <taxon>Carnivora</taxon>
        <taxon>Caniformia</taxon>
        <taxon>Ursidae</taxon>
        <taxon>Ailuropoda</taxon>
    </lineage>
</organism>
<dbReference type="FunFam" id="1.20.5.170:FF:000004">
    <property type="entry name" value="Keratin, type II cytoskeletal 5"/>
    <property type="match status" value="1"/>
</dbReference>
<evidence type="ECO:0000313" key="10">
    <source>
        <dbReference type="Proteomes" id="UP000008912"/>
    </source>
</evidence>
<dbReference type="PROSITE" id="PS51842">
    <property type="entry name" value="IF_ROD_2"/>
    <property type="match status" value="1"/>
</dbReference>
<dbReference type="SMART" id="SM01391">
    <property type="entry name" value="Filament"/>
    <property type="match status" value="1"/>
</dbReference>
<reference evidence="9 10" key="1">
    <citation type="journal article" date="2010" name="Nature">
        <title>The sequence and de novo assembly of the giant panda genome.</title>
        <authorList>
            <person name="Li R."/>
            <person name="Fan W."/>
            <person name="Tian G."/>
            <person name="Zhu H."/>
            <person name="He L."/>
            <person name="Cai J."/>
            <person name="Huang Q."/>
            <person name="Cai Q."/>
            <person name="Li B."/>
            <person name="Bai Y."/>
            <person name="Zhang Z."/>
            <person name="Zhang Y."/>
            <person name="Wang W."/>
            <person name="Li J."/>
            <person name="Wei F."/>
            <person name="Li H."/>
            <person name="Jian M."/>
            <person name="Li J."/>
            <person name="Zhang Z."/>
            <person name="Nielsen R."/>
            <person name="Li D."/>
            <person name="Gu W."/>
            <person name="Yang Z."/>
            <person name="Xuan Z."/>
            <person name="Ryder O.A."/>
            <person name="Leung F.C."/>
            <person name="Zhou Y."/>
            <person name="Cao J."/>
            <person name="Sun X."/>
            <person name="Fu Y."/>
            <person name="Fang X."/>
            <person name="Guo X."/>
            <person name="Wang B."/>
            <person name="Hou R."/>
            <person name="Shen F."/>
            <person name="Mu B."/>
            <person name="Ni P."/>
            <person name="Lin R."/>
            <person name="Qian W."/>
            <person name="Wang G."/>
            <person name="Yu C."/>
            <person name="Nie W."/>
            <person name="Wang J."/>
            <person name="Wu Z."/>
            <person name="Liang H."/>
            <person name="Min J."/>
            <person name="Wu Q."/>
            <person name="Cheng S."/>
            <person name="Ruan J."/>
            <person name="Wang M."/>
            <person name="Shi Z."/>
            <person name="Wen M."/>
            <person name="Liu B."/>
            <person name="Ren X."/>
            <person name="Zheng H."/>
            <person name="Dong D."/>
            <person name="Cook K."/>
            <person name="Shan G."/>
            <person name="Zhang H."/>
            <person name="Kosiol C."/>
            <person name="Xie X."/>
            <person name="Lu Z."/>
            <person name="Zheng H."/>
            <person name="Li Y."/>
            <person name="Steiner C.C."/>
            <person name="Lam T.T."/>
            <person name="Lin S."/>
            <person name="Zhang Q."/>
            <person name="Li G."/>
            <person name="Tian J."/>
            <person name="Gong T."/>
            <person name="Liu H."/>
            <person name="Zhang D."/>
            <person name="Fang L."/>
            <person name="Ye C."/>
            <person name="Zhang J."/>
            <person name="Hu W."/>
            <person name="Xu A."/>
            <person name="Ren Y."/>
            <person name="Zhang G."/>
            <person name="Bruford M.W."/>
            <person name="Li Q."/>
            <person name="Ma L."/>
            <person name="Guo Y."/>
            <person name="An N."/>
            <person name="Hu Y."/>
            <person name="Zheng Y."/>
            <person name="Shi Y."/>
            <person name="Li Z."/>
            <person name="Liu Q."/>
            <person name="Chen Y."/>
            <person name="Zhao J."/>
            <person name="Qu N."/>
            <person name="Zhao S."/>
            <person name="Tian F."/>
            <person name="Wang X."/>
            <person name="Wang H."/>
            <person name="Xu L."/>
            <person name="Liu X."/>
            <person name="Vinar T."/>
            <person name="Wang Y."/>
            <person name="Lam T.W."/>
            <person name="Yiu S.M."/>
            <person name="Liu S."/>
            <person name="Zhang H."/>
            <person name="Li D."/>
            <person name="Huang Y."/>
            <person name="Wang X."/>
            <person name="Yang G."/>
            <person name="Jiang Z."/>
            <person name="Wang J."/>
            <person name="Qin N."/>
            <person name="Li L."/>
            <person name="Li J."/>
            <person name="Bolund L."/>
            <person name="Kristiansen K."/>
            <person name="Wong G.K."/>
            <person name="Olson M."/>
            <person name="Zhang X."/>
            <person name="Li S."/>
            <person name="Yang H."/>
            <person name="Wang J."/>
            <person name="Wang J."/>
        </authorList>
    </citation>
    <scope>NUCLEOTIDE SEQUENCE [LARGE SCALE GENOMIC DNA]</scope>
</reference>
<name>G1LZ80_AILME</name>
<evidence type="ECO:0000256" key="3">
    <source>
        <dbReference type="ARBA" id="ARBA00022754"/>
    </source>
</evidence>
<feature type="coiled-coil region" evidence="6">
    <location>
        <begin position="194"/>
        <end position="277"/>
    </location>
</feature>
<dbReference type="PANTHER" id="PTHR45616">
    <property type="entry name" value="GATA-TYPE DOMAIN-CONTAINING PROTEIN"/>
    <property type="match status" value="1"/>
</dbReference>
<dbReference type="InParanoid" id="G1LZ80"/>
<evidence type="ECO:0000256" key="1">
    <source>
        <dbReference type="ARBA" id="ARBA00022481"/>
    </source>
</evidence>
<proteinExistence type="inferred from homology"/>
<dbReference type="AlphaFoldDB" id="G1LZ80"/>
<evidence type="ECO:0000256" key="6">
    <source>
        <dbReference type="SAM" id="Coils"/>
    </source>
</evidence>
<dbReference type="Pfam" id="PF00038">
    <property type="entry name" value="Filament"/>
    <property type="match status" value="1"/>
</dbReference>
<protein>
    <submittedName>
        <fullName evidence="9">Keratin 74</fullName>
    </submittedName>
</protein>
<keyword evidence="3" id="KW-0403">Intermediate filament</keyword>
<dbReference type="eggNOG" id="ENOG502RNQG">
    <property type="taxonomic scope" value="Eukaryota"/>
</dbReference>
<dbReference type="HOGENOM" id="CLU_012560_6_1_1"/>
<feature type="compositionally biased region" description="Basic and acidic residues" evidence="7">
    <location>
        <begin position="520"/>
        <end position="532"/>
    </location>
</feature>
<evidence type="ECO:0000256" key="5">
    <source>
        <dbReference type="ARBA" id="ARBA00061646"/>
    </source>
</evidence>
<dbReference type="Gene3D" id="1.20.5.500">
    <property type="entry name" value="Single helix bin"/>
    <property type="match status" value="1"/>
</dbReference>
<dbReference type="PANTHER" id="PTHR45616:SF5">
    <property type="entry name" value="KERATIN, TYPE II CYTOSKELETAL 74"/>
    <property type="match status" value="1"/>
</dbReference>
<accession>G1LZ80</accession>
<evidence type="ECO:0000259" key="8">
    <source>
        <dbReference type="PROSITE" id="PS51842"/>
    </source>
</evidence>
<feature type="domain" description="IF rod" evidence="8">
    <location>
        <begin position="140"/>
        <end position="466"/>
    </location>
</feature>
<evidence type="ECO:0000256" key="4">
    <source>
        <dbReference type="ARBA" id="ARBA00023054"/>
    </source>
</evidence>
<reference evidence="9" key="2">
    <citation type="submission" date="2025-08" db="UniProtKB">
        <authorList>
            <consortium name="Ensembl"/>
        </authorList>
    </citation>
    <scope>IDENTIFICATION</scope>
</reference>
<feature type="compositionally biased region" description="Low complexity" evidence="7">
    <location>
        <begin position="487"/>
        <end position="512"/>
    </location>
</feature>
<keyword evidence="1" id="KW-0488">Methylation</keyword>
<keyword evidence="4 6" id="KW-0175">Coiled coil</keyword>
<feature type="region of interest" description="Disordered" evidence="7">
    <location>
        <begin position="487"/>
        <end position="546"/>
    </location>
</feature>
<keyword evidence="10" id="KW-1185">Reference proteome</keyword>
<evidence type="ECO:0000256" key="2">
    <source>
        <dbReference type="ARBA" id="ARBA00022744"/>
    </source>
</evidence>
<dbReference type="GO" id="GO:0005615">
    <property type="term" value="C:extracellular space"/>
    <property type="evidence" value="ECO:0007669"/>
    <property type="project" value="TreeGrafter"/>
</dbReference>
<keyword evidence="2" id="KW-0416">Keratin</keyword>
<dbReference type="InterPro" id="IPR032444">
    <property type="entry name" value="Keratin_2_head"/>
</dbReference>
<dbReference type="Proteomes" id="UP000008912">
    <property type="component" value="Unassembled WGS sequence"/>
</dbReference>
<feature type="coiled-coil region" evidence="6">
    <location>
        <begin position="350"/>
        <end position="377"/>
    </location>
</feature>